<proteinExistence type="inferred from homology"/>
<evidence type="ECO:0000256" key="7">
    <source>
        <dbReference type="ARBA" id="ARBA00023136"/>
    </source>
</evidence>
<dbReference type="GO" id="GO:0000007">
    <property type="term" value="F:low-affinity zinc ion transmembrane transporter activity"/>
    <property type="evidence" value="ECO:0007669"/>
    <property type="project" value="TreeGrafter"/>
</dbReference>
<dbReference type="Pfam" id="PF02535">
    <property type="entry name" value="Zip"/>
    <property type="match status" value="1"/>
</dbReference>
<feature type="transmembrane region" description="Helical" evidence="8">
    <location>
        <begin position="294"/>
        <end position="314"/>
    </location>
</feature>
<dbReference type="GO" id="GO:0005886">
    <property type="term" value="C:plasma membrane"/>
    <property type="evidence" value="ECO:0007669"/>
    <property type="project" value="TreeGrafter"/>
</dbReference>
<feature type="transmembrane region" description="Helical" evidence="8">
    <location>
        <begin position="326"/>
        <end position="348"/>
    </location>
</feature>
<name>A0A875S5N3_EENNA</name>
<evidence type="ECO:0000313" key="9">
    <source>
        <dbReference type="EMBL" id="QPG76268.1"/>
    </source>
</evidence>
<evidence type="ECO:0000256" key="8">
    <source>
        <dbReference type="RuleBase" id="RU362088"/>
    </source>
</evidence>
<dbReference type="AlphaFoldDB" id="A0A875S5N3"/>
<gene>
    <name evidence="9" type="ORF">FOA43_003654</name>
</gene>
<evidence type="ECO:0000256" key="6">
    <source>
        <dbReference type="ARBA" id="ARBA00023065"/>
    </source>
</evidence>
<sequence length="389" mass="43098">MVDFLSITMDSSLAVASEFVSLVARDEDACVSTNDYNGSYMGARISSVFVILITSAFGSFFPILSSRYSFIRLPQVCFFLAKYFGSGVIVATAFIHLLEPASDNLSSECLGGVFLEYPLAFGICLIMLFVMFFAELLAYKWMETRGMEDDGSSNSHSHSHFGDESMFVRPAASDEKLNTDLAANPAEQEGLARGQQWDADHYGHERIHQDPEVIGTEIDNKAKERYTANLLNVFVLEFGIIFHSVFIGLTLACSGDEFVSLYIVLVFHQTFEGLGLGTRIALVEWPKTRRWTPWILALAYAFTTPISIAIGLGVRNSYPPYSRTALIVNGVFDSISAGILIYTGLIELMAHEFLFSDEFNGKGGFKKMLWAFFVMCIGAGLMALLGRWA</sequence>
<evidence type="ECO:0000256" key="1">
    <source>
        <dbReference type="ARBA" id="ARBA00004141"/>
    </source>
</evidence>
<keyword evidence="10" id="KW-1185">Reference proteome</keyword>
<accession>A0A875S5N3</accession>
<protein>
    <submittedName>
        <fullName evidence="9">Uncharacterized protein</fullName>
    </submittedName>
</protein>
<evidence type="ECO:0000256" key="5">
    <source>
        <dbReference type="ARBA" id="ARBA00022989"/>
    </source>
</evidence>
<comment type="caution">
    <text evidence="8">Lacks conserved residue(s) required for the propagation of feature annotation.</text>
</comment>
<keyword evidence="7 8" id="KW-0472">Membrane</keyword>
<dbReference type="GeneID" id="62197054"/>
<feature type="transmembrane region" description="Helical" evidence="8">
    <location>
        <begin position="230"/>
        <end position="252"/>
    </location>
</feature>
<comment type="similarity">
    <text evidence="2 8">Belongs to the ZIP transporter (TC 2.A.5) family.</text>
</comment>
<evidence type="ECO:0000256" key="3">
    <source>
        <dbReference type="ARBA" id="ARBA00022448"/>
    </source>
</evidence>
<dbReference type="PANTHER" id="PTHR11040">
    <property type="entry name" value="ZINC/IRON TRANSPORTER"/>
    <property type="match status" value="1"/>
</dbReference>
<comment type="subcellular location">
    <subcellularLocation>
        <location evidence="1 8">Membrane</location>
        <topology evidence="1 8">Multi-pass membrane protein</topology>
    </subcellularLocation>
</comment>
<dbReference type="RefSeq" id="XP_038779833.1">
    <property type="nucleotide sequence ID" value="XM_038923905.1"/>
</dbReference>
<keyword evidence="5 8" id="KW-1133">Transmembrane helix</keyword>
<keyword evidence="3 8" id="KW-0813">Transport</keyword>
<dbReference type="InterPro" id="IPR004698">
    <property type="entry name" value="Zn/Fe_permease_fun/pln"/>
</dbReference>
<dbReference type="GO" id="GO:0071578">
    <property type="term" value="P:zinc ion import across plasma membrane"/>
    <property type="evidence" value="ECO:0007669"/>
    <property type="project" value="TreeGrafter"/>
</dbReference>
<feature type="transmembrane region" description="Helical" evidence="8">
    <location>
        <begin position="45"/>
        <end position="64"/>
    </location>
</feature>
<evidence type="ECO:0000256" key="2">
    <source>
        <dbReference type="ARBA" id="ARBA00006939"/>
    </source>
</evidence>
<organism evidence="9 10">
    <name type="scientific">Eeniella nana</name>
    <name type="common">Yeast</name>
    <name type="synonym">Brettanomyces nanus</name>
    <dbReference type="NCBI Taxonomy" id="13502"/>
    <lineage>
        <taxon>Eukaryota</taxon>
        <taxon>Fungi</taxon>
        <taxon>Dikarya</taxon>
        <taxon>Ascomycota</taxon>
        <taxon>Saccharomycotina</taxon>
        <taxon>Pichiomycetes</taxon>
        <taxon>Pichiales</taxon>
        <taxon>Pichiaceae</taxon>
        <taxon>Brettanomyces</taxon>
    </lineage>
</organism>
<feature type="transmembrane region" description="Helical" evidence="8">
    <location>
        <begin position="117"/>
        <end position="138"/>
    </location>
</feature>
<feature type="transmembrane region" description="Helical" evidence="8">
    <location>
        <begin position="369"/>
        <end position="388"/>
    </location>
</feature>
<dbReference type="NCBIfam" id="TIGR00820">
    <property type="entry name" value="zip"/>
    <property type="match status" value="1"/>
</dbReference>
<dbReference type="KEGG" id="bnn:FOA43_003654"/>
<dbReference type="OrthoDB" id="448280at2759"/>
<evidence type="ECO:0000256" key="4">
    <source>
        <dbReference type="ARBA" id="ARBA00022692"/>
    </source>
</evidence>
<dbReference type="InterPro" id="IPR003689">
    <property type="entry name" value="ZIP"/>
</dbReference>
<dbReference type="EMBL" id="CP064815">
    <property type="protein sequence ID" value="QPG76268.1"/>
    <property type="molecule type" value="Genomic_DNA"/>
</dbReference>
<dbReference type="PANTHER" id="PTHR11040:SF69">
    <property type="entry name" value="ZINC-REGULATED TRANSPORTER 2"/>
    <property type="match status" value="1"/>
</dbReference>
<evidence type="ECO:0000313" key="10">
    <source>
        <dbReference type="Proteomes" id="UP000662931"/>
    </source>
</evidence>
<keyword evidence="4 8" id="KW-0812">Transmembrane</keyword>
<reference evidence="9" key="1">
    <citation type="submission" date="2020-10" db="EMBL/GenBank/DDBJ databases">
        <authorList>
            <person name="Roach M.J.R."/>
        </authorList>
    </citation>
    <scope>NUCLEOTIDE SEQUENCE</scope>
    <source>
        <strain evidence="9">CBS 1945</strain>
    </source>
</reference>
<feature type="transmembrane region" description="Helical" evidence="8">
    <location>
        <begin position="76"/>
        <end position="97"/>
    </location>
</feature>
<keyword evidence="6 8" id="KW-0406">Ion transport</keyword>
<dbReference type="Proteomes" id="UP000662931">
    <property type="component" value="Chromosome 4"/>
</dbReference>